<comment type="caution">
    <text evidence="2">The sequence shown here is derived from an EMBL/GenBank/DDBJ whole genome shotgun (WGS) entry which is preliminary data.</text>
</comment>
<evidence type="ECO:0000313" key="3">
    <source>
        <dbReference type="Proteomes" id="UP001066276"/>
    </source>
</evidence>
<reference evidence="2" key="1">
    <citation type="journal article" date="2022" name="bioRxiv">
        <title>Sequencing and chromosome-scale assembly of the giantPleurodeles waltlgenome.</title>
        <authorList>
            <person name="Brown T."/>
            <person name="Elewa A."/>
            <person name="Iarovenko S."/>
            <person name="Subramanian E."/>
            <person name="Araus A.J."/>
            <person name="Petzold A."/>
            <person name="Susuki M."/>
            <person name="Suzuki K.-i.T."/>
            <person name="Hayashi T."/>
            <person name="Toyoda A."/>
            <person name="Oliveira C."/>
            <person name="Osipova E."/>
            <person name="Leigh N.D."/>
            <person name="Simon A."/>
            <person name="Yun M.H."/>
        </authorList>
    </citation>
    <scope>NUCLEOTIDE SEQUENCE</scope>
    <source>
        <strain evidence="2">20211129_DDA</strain>
        <tissue evidence="2">Liver</tissue>
    </source>
</reference>
<keyword evidence="3" id="KW-1185">Reference proteome</keyword>
<protein>
    <submittedName>
        <fullName evidence="2">Uncharacterized protein</fullName>
    </submittedName>
</protein>
<proteinExistence type="predicted"/>
<dbReference type="Proteomes" id="UP001066276">
    <property type="component" value="Chromosome 7"/>
</dbReference>
<gene>
    <name evidence="2" type="ORF">NDU88_006878</name>
</gene>
<evidence type="ECO:0000313" key="2">
    <source>
        <dbReference type="EMBL" id="KAJ1128500.1"/>
    </source>
</evidence>
<accession>A0AAV7PN64</accession>
<dbReference type="AlphaFoldDB" id="A0AAV7PN64"/>
<organism evidence="2 3">
    <name type="scientific">Pleurodeles waltl</name>
    <name type="common">Iberian ribbed newt</name>
    <dbReference type="NCBI Taxonomy" id="8319"/>
    <lineage>
        <taxon>Eukaryota</taxon>
        <taxon>Metazoa</taxon>
        <taxon>Chordata</taxon>
        <taxon>Craniata</taxon>
        <taxon>Vertebrata</taxon>
        <taxon>Euteleostomi</taxon>
        <taxon>Amphibia</taxon>
        <taxon>Batrachia</taxon>
        <taxon>Caudata</taxon>
        <taxon>Salamandroidea</taxon>
        <taxon>Salamandridae</taxon>
        <taxon>Pleurodelinae</taxon>
        <taxon>Pleurodeles</taxon>
    </lineage>
</organism>
<feature type="region of interest" description="Disordered" evidence="1">
    <location>
        <begin position="20"/>
        <end position="54"/>
    </location>
</feature>
<name>A0AAV7PN64_PLEWA</name>
<evidence type="ECO:0000256" key="1">
    <source>
        <dbReference type="SAM" id="MobiDB-lite"/>
    </source>
</evidence>
<sequence length="90" mass="9594">MEFWGVWVPSVGGTILKTEPRLRSDLGPGEPSTEDPVACAPSEGGTKQEGKRLGGQRLEIRALRSLRETTLHPSVRRAIDPGSGACGLGR</sequence>
<dbReference type="EMBL" id="JANPWB010000011">
    <property type="protein sequence ID" value="KAJ1128500.1"/>
    <property type="molecule type" value="Genomic_DNA"/>
</dbReference>